<dbReference type="EMBL" id="RAHC01000045">
    <property type="protein sequence ID" value="RUP75031.1"/>
    <property type="molecule type" value="Genomic_DNA"/>
</dbReference>
<proteinExistence type="predicted"/>
<evidence type="ECO:0000313" key="2">
    <source>
        <dbReference type="Proteomes" id="UP000274545"/>
    </source>
</evidence>
<name>A0A3S0SCM4_9MOLU</name>
<dbReference type="Proteomes" id="UP000274545">
    <property type="component" value="Unassembled WGS sequence"/>
</dbReference>
<accession>A0A3S0SCM4</accession>
<dbReference type="RefSeq" id="WP_158676212.1">
    <property type="nucleotide sequence ID" value="NZ_RAHC01000045.1"/>
</dbReference>
<feature type="non-terminal residue" evidence="1">
    <location>
        <position position="1"/>
    </location>
</feature>
<gene>
    <name evidence="1" type="ORF">D6D54_09070</name>
</gene>
<evidence type="ECO:0000313" key="1">
    <source>
        <dbReference type="EMBL" id="RUP75031.1"/>
    </source>
</evidence>
<reference evidence="1 2" key="1">
    <citation type="journal article" date="2019" name="Genome Biol. Evol.">
        <title>Toxin and genome evolution in a Drosophila defensive symbiosis.</title>
        <authorList>
            <person name="Ballinger M.J."/>
            <person name="Gawryluk R.M."/>
            <person name="Perlman S.J."/>
        </authorList>
    </citation>
    <scope>NUCLEOTIDE SEQUENCE [LARGE SCALE GENOMIC DNA]</scope>
    <source>
        <strain evidence="2">sNeo</strain>
    </source>
</reference>
<sequence length="191" mass="21724">TWQGLLPTYAKSLANLTTLKKMFRTFQEEGIDLTMIDLEAYYTQLEVDALLDKLVIEKIKDEKLEKIKKEILDELKKSIVIPNVPEWEVVDTNDFKSGQKGYTIPNFDKENYIYRIWASGKESKGDLNSQGMLQTRRDFTQIIGVIYDQIGVNSACLALSINPDGLINIGVNGPATFKPLGFVFIERKKVI</sequence>
<organism evidence="1 2">
    <name type="scientific">Spiroplasma poulsonii</name>
    <dbReference type="NCBI Taxonomy" id="2138"/>
    <lineage>
        <taxon>Bacteria</taxon>
        <taxon>Bacillati</taxon>
        <taxon>Mycoplasmatota</taxon>
        <taxon>Mollicutes</taxon>
        <taxon>Entomoplasmatales</taxon>
        <taxon>Spiroplasmataceae</taxon>
        <taxon>Spiroplasma</taxon>
    </lineage>
</organism>
<comment type="caution">
    <text evidence="1">The sequence shown here is derived from an EMBL/GenBank/DDBJ whole genome shotgun (WGS) entry which is preliminary data.</text>
</comment>
<dbReference type="AlphaFoldDB" id="A0A3S0SCM4"/>
<protein>
    <submittedName>
        <fullName evidence="1">Uncharacterized protein</fullName>
    </submittedName>
</protein>